<dbReference type="InterPro" id="IPR000515">
    <property type="entry name" value="MetI-like"/>
</dbReference>
<dbReference type="PROSITE" id="PS50928">
    <property type="entry name" value="ABC_TM1"/>
    <property type="match status" value="1"/>
</dbReference>
<evidence type="ECO:0000256" key="2">
    <source>
        <dbReference type="ARBA" id="ARBA00022448"/>
    </source>
</evidence>
<evidence type="ECO:0000256" key="1">
    <source>
        <dbReference type="ARBA" id="ARBA00004651"/>
    </source>
</evidence>
<evidence type="ECO:0000259" key="9">
    <source>
        <dbReference type="PROSITE" id="PS50928"/>
    </source>
</evidence>
<feature type="transmembrane region" description="Helical" evidence="7">
    <location>
        <begin position="64"/>
        <end position="97"/>
    </location>
</feature>
<keyword evidence="4 7" id="KW-0812">Transmembrane</keyword>
<keyword evidence="3 8" id="KW-1003">Cell membrane</keyword>
<reference evidence="10" key="1">
    <citation type="submission" date="2021-07" db="EMBL/GenBank/DDBJ databases">
        <title>Complete genome sequence of Crassaminicella sp. 143-21, isolated from a deep-sea hydrothermal vent.</title>
        <authorList>
            <person name="Li X."/>
        </authorList>
    </citation>
    <scope>NUCLEOTIDE SEQUENCE</scope>
    <source>
        <strain evidence="10">143-21</strain>
    </source>
</reference>
<accession>A0ABX8RD14</accession>
<evidence type="ECO:0000256" key="4">
    <source>
        <dbReference type="ARBA" id="ARBA00022692"/>
    </source>
</evidence>
<organism evidence="10 11">
    <name type="scientific">Crassaminicella indica</name>
    <dbReference type="NCBI Taxonomy" id="2855394"/>
    <lineage>
        <taxon>Bacteria</taxon>
        <taxon>Bacillati</taxon>
        <taxon>Bacillota</taxon>
        <taxon>Clostridia</taxon>
        <taxon>Eubacteriales</taxon>
        <taxon>Clostridiaceae</taxon>
        <taxon>Crassaminicella</taxon>
    </lineage>
</organism>
<dbReference type="PANTHER" id="PTHR30425:SF1">
    <property type="entry name" value="PHOSPHATE TRANSPORT SYSTEM PERMEASE PROTEIN PSTC"/>
    <property type="match status" value="1"/>
</dbReference>
<proteinExistence type="inferred from homology"/>
<evidence type="ECO:0000256" key="6">
    <source>
        <dbReference type="ARBA" id="ARBA00023136"/>
    </source>
</evidence>
<feature type="domain" description="ABC transmembrane type-1" evidence="9">
    <location>
        <begin position="68"/>
        <end position="278"/>
    </location>
</feature>
<dbReference type="RefSeq" id="WP_218283611.1">
    <property type="nucleotide sequence ID" value="NZ_CP078093.1"/>
</dbReference>
<comment type="subcellular location">
    <subcellularLocation>
        <location evidence="1 7">Cell membrane</location>
        <topology evidence="1 7">Multi-pass membrane protein</topology>
    </subcellularLocation>
</comment>
<sequence>MYKRLDKIFNIFIKGLTFSSIIMLSFIIIFIMKESISIFEKVSVFEFLLGKEWDPLGQPPSVSIFPMILATIYVSLLAVAIALPIGVGSAVFLTSILNKRMRKILKPSIDLLAGLPSVIYGLIGLLVFVKFFEVHFDFSSGESVLAGGIILSIMILPFIISTCDESMIKICKQYKSTSEGLGVSKYHMIRYLILPACKKSILAGVILAFGRAMGETMAVMMVIGNSPVFPKLFGKAQTISSLIALEMGGAGVDSLHYHALFAAGFVLMMILFLVNMLFHYMKKSIDM</sequence>
<evidence type="ECO:0000313" key="11">
    <source>
        <dbReference type="Proteomes" id="UP000886818"/>
    </source>
</evidence>
<dbReference type="Pfam" id="PF00528">
    <property type="entry name" value="BPD_transp_1"/>
    <property type="match status" value="1"/>
</dbReference>
<evidence type="ECO:0000313" key="10">
    <source>
        <dbReference type="EMBL" id="QXM06918.1"/>
    </source>
</evidence>
<keyword evidence="6 7" id="KW-0472">Membrane</keyword>
<evidence type="ECO:0000256" key="7">
    <source>
        <dbReference type="RuleBase" id="RU363032"/>
    </source>
</evidence>
<dbReference type="CDD" id="cd06261">
    <property type="entry name" value="TM_PBP2"/>
    <property type="match status" value="1"/>
</dbReference>
<dbReference type="NCBIfam" id="TIGR02138">
    <property type="entry name" value="phosphate_pstC"/>
    <property type="match status" value="1"/>
</dbReference>
<dbReference type="Proteomes" id="UP000886818">
    <property type="component" value="Chromosome"/>
</dbReference>
<feature type="transmembrane region" description="Helical" evidence="7">
    <location>
        <begin position="12"/>
        <end position="32"/>
    </location>
</feature>
<dbReference type="EMBL" id="CP078093">
    <property type="protein sequence ID" value="QXM06918.1"/>
    <property type="molecule type" value="Genomic_DNA"/>
</dbReference>
<keyword evidence="5 7" id="KW-1133">Transmembrane helix</keyword>
<evidence type="ECO:0000256" key="3">
    <source>
        <dbReference type="ARBA" id="ARBA00022475"/>
    </source>
</evidence>
<comment type="similarity">
    <text evidence="8">Belongs to the binding-protein-dependent transport system permease family. CysTW subfamily.</text>
</comment>
<comment type="function">
    <text evidence="8">Part of the binding-protein-dependent transport system for phosphate; probably responsible for the translocation of the substrate across the membrane.</text>
</comment>
<feature type="transmembrane region" description="Helical" evidence="7">
    <location>
        <begin position="109"/>
        <end position="132"/>
    </location>
</feature>
<feature type="transmembrane region" description="Helical" evidence="7">
    <location>
        <begin position="255"/>
        <end position="278"/>
    </location>
</feature>
<dbReference type="InterPro" id="IPR051124">
    <property type="entry name" value="Phosphate_Transport_Permease"/>
</dbReference>
<protein>
    <recommendedName>
        <fullName evidence="8">Phosphate transport system permease protein</fullName>
    </recommendedName>
</protein>
<evidence type="ECO:0000256" key="5">
    <source>
        <dbReference type="ARBA" id="ARBA00022989"/>
    </source>
</evidence>
<keyword evidence="8" id="KW-0592">Phosphate transport</keyword>
<feature type="transmembrane region" description="Helical" evidence="7">
    <location>
        <begin position="144"/>
        <end position="163"/>
    </location>
</feature>
<name>A0ABX8RD14_9CLOT</name>
<evidence type="ECO:0000256" key="8">
    <source>
        <dbReference type="RuleBase" id="RU363054"/>
    </source>
</evidence>
<keyword evidence="2 7" id="KW-0813">Transport</keyword>
<gene>
    <name evidence="10" type="primary">pstC</name>
    <name evidence="10" type="ORF">KVH43_04145</name>
</gene>
<dbReference type="PANTHER" id="PTHR30425">
    <property type="entry name" value="PHOSPHATE TRANSPORT SYSTEM PERMEASE PROTEIN PST"/>
    <property type="match status" value="1"/>
</dbReference>
<keyword evidence="11" id="KW-1185">Reference proteome</keyword>
<feature type="transmembrane region" description="Helical" evidence="7">
    <location>
        <begin position="200"/>
        <end position="223"/>
    </location>
</feature>
<dbReference type="InterPro" id="IPR011864">
    <property type="entry name" value="Phosphate_PstC"/>
</dbReference>